<evidence type="ECO:0000256" key="1">
    <source>
        <dbReference type="SAM" id="MobiDB-lite"/>
    </source>
</evidence>
<dbReference type="PANTHER" id="PTHR31286">
    <property type="entry name" value="GLYCINE-RICH CELL WALL STRUCTURAL PROTEIN 1.8-LIKE"/>
    <property type="match status" value="1"/>
</dbReference>
<sequence>MTPQIPNQHLRTGSWAEKVRVSDSNTRCQLEQLERQPVGSILKIPNDMLMANGLPFPLWNKQGLSMAASMVGKPIACDVATLQCSRMDYARICIELDAAFPPVHQFQVDSSLTEDPITVEVVYEWKPARCHSCKVFGHSCKQPEAIEREEGKDHVQEMGETQLTQSKQKDKGKGKEKEPTVVPWIPSAENHGMMDNGGSDNPLGAEEVGTHHKLKVQKGQTTHGVQEHAQREQDHIDELPQCIESRMASISDGVDSRDAAMEATGSSTSSRQSGGQKGANTPSPQAKKKKGKKKRGATSPR</sequence>
<dbReference type="Proteomes" id="UP000657918">
    <property type="component" value="Unassembled WGS sequence"/>
</dbReference>
<organism evidence="2 3">
    <name type="scientific">Salix dunnii</name>
    <dbReference type="NCBI Taxonomy" id="1413687"/>
    <lineage>
        <taxon>Eukaryota</taxon>
        <taxon>Viridiplantae</taxon>
        <taxon>Streptophyta</taxon>
        <taxon>Embryophyta</taxon>
        <taxon>Tracheophyta</taxon>
        <taxon>Spermatophyta</taxon>
        <taxon>Magnoliopsida</taxon>
        <taxon>eudicotyledons</taxon>
        <taxon>Gunneridae</taxon>
        <taxon>Pentapetalae</taxon>
        <taxon>rosids</taxon>
        <taxon>fabids</taxon>
        <taxon>Malpighiales</taxon>
        <taxon>Salicaceae</taxon>
        <taxon>Saliceae</taxon>
        <taxon>Salix</taxon>
    </lineage>
</organism>
<keyword evidence="3" id="KW-1185">Reference proteome</keyword>
<name>A0A835K659_9ROSI</name>
<dbReference type="EMBL" id="JADGMS010000003">
    <property type="protein sequence ID" value="KAF9684917.1"/>
    <property type="molecule type" value="Genomic_DNA"/>
</dbReference>
<gene>
    <name evidence="2" type="ORF">SADUNF_Sadunf03G0000200</name>
</gene>
<reference evidence="2 3" key="1">
    <citation type="submission" date="2020-10" db="EMBL/GenBank/DDBJ databases">
        <title>Plant Genome Project.</title>
        <authorList>
            <person name="Zhang R.-G."/>
        </authorList>
    </citation>
    <scope>NUCLEOTIDE SEQUENCE [LARGE SCALE GENOMIC DNA]</scope>
    <source>
        <strain evidence="2">FAFU-HL-1</strain>
        <tissue evidence="2">Leaf</tissue>
    </source>
</reference>
<evidence type="ECO:0000313" key="3">
    <source>
        <dbReference type="Proteomes" id="UP000657918"/>
    </source>
</evidence>
<dbReference type="AlphaFoldDB" id="A0A835K659"/>
<proteinExistence type="predicted"/>
<evidence type="ECO:0000313" key="2">
    <source>
        <dbReference type="EMBL" id="KAF9684917.1"/>
    </source>
</evidence>
<feature type="region of interest" description="Disordered" evidence="1">
    <location>
        <begin position="243"/>
        <end position="301"/>
    </location>
</feature>
<feature type="region of interest" description="Disordered" evidence="1">
    <location>
        <begin position="148"/>
        <end position="206"/>
    </location>
</feature>
<protein>
    <recommendedName>
        <fullName evidence="4">DUF4283 domain-containing protein</fullName>
    </recommendedName>
</protein>
<dbReference type="InterPro" id="IPR040256">
    <property type="entry name" value="At4g02000-like"/>
</dbReference>
<dbReference type="OrthoDB" id="1939300at2759"/>
<feature type="compositionally biased region" description="Low complexity" evidence="1">
    <location>
        <begin position="264"/>
        <end position="274"/>
    </location>
</feature>
<comment type="caution">
    <text evidence="2">The sequence shown here is derived from an EMBL/GenBank/DDBJ whole genome shotgun (WGS) entry which is preliminary data.</text>
</comment>
<feature type="compositionally biased region" description="Basic residues" evidence="1">
    <location>
        <begin position="286"/>
        <end position="301"/>
    </location>
</feature>
<feature type="compositionally biased region" description="Basic and acidic residues" evidence="1">
    <location>
        <begin position="148"/>
        <end position="157"/>
    </location>
</feature>
<accession>A0A835K659</accession>
<evidence type="ECO:0008006" key="4">
    <source>
        <dbReference type="Google" id="ProtNLM"/>
    </source>
</evidence>
<dbReference type="PANTHER" id="PTHR31286:SF99">
    <property type="entry name" value="DUF4283 DOMAIN-CONTAINING PROTEIN"/>
    <property type="match status" value="1"/>
</dbReference>
<feature type="compositionally biased region" description="Basic and acidic residues" evidence="1">
    <location>
        <begin position="167"/>
        <end position="179"/>
    </location>
</feature>